<proteinExistence type="predicted"/>
<dbReference type="InterPro" id="IPR016181">
    <property type="entry name" value="Acyl_CoA_acyltransferase"/>
</dbReference>
<name>A0ABV3RHE3_9RHOB</name>
<feature type="domain" description="N-acetyltransferase" evidence="1">
    <location>
        <begin position="15"/>
        <end position="171"/>
    </location>
</feature>
<dbReference type="PROSITE" id="PS51186">
    <property type="entry name" value="GNAT"/>
    <property type="match status" value="1"/>
</dbReference>
<keyword evidence="2" id="KW-0012">Acyltransferase</keyword>
<dbReference type="Gene3D" id="3.40.630.30">
    <property type="match status" value="1"/>
</dbReference>
<evidence type="ECO:0000313" key="2">
    <source>
        <dbReference type="EMBL" id="MEW9918380.1"/>
    </source>
</evidence>
<accession>A0ABV3RHE3</accession>
<gene>
    <name evidence="2" type="ORF">AB2B41_02095</name>
</gene>
<dbReference type="InterPro" id="IPR000182">
    <property type="entry name" value="GNAT_dom"/>
</dbReference>
<dbReference type="Proteomes" id="UP001556098">
    <property type="component" value="Unassembled WGS sequence"/>
</dbReference>
<organism evidence="2 3">
    <name type="scientific">Sulfitobacter sediminis</name>
    <dbReference type="NCBI Taxonomy" id="3234186"/>
    <lineage>
        <taxon>Bacteria</taxon>
        <taxon>Pseudomonadati</taxon>
        <taxon>Pseudomonadota</taxon>
        <taxon>Alphaproteobacteria</taxon>
        <taxon>Rhodobacterales</taxon>
        <taxon>Roseobacteraceae</taxon>
        <taxon>Sulfitobacter</taxon>
    </lineage>
</organism>
<dbReference type="PANTHER" id="PTHR43792">
    <property type="entry name" value="GNAT FAMILY, PUTATIVE (AFU_ORTHOLOGUE AFUA_3G00765)-RELATED-RELATED"/>
    <property type="match status" value="1"/>
</dbReference>
<evidence type="ECO:0000259" key="1">
    <source>
        <dbReference type="PROSITE" id="PS51186"/>
    </source>
</evidence>
<comment type="caution">
    <text evidence="2">The sequence shown here is derived from an EMBL/GenBank/DDBJ whole genome shotgun (WGS) entry which is preliminary data.</text>
</comment>
<dbReference type="PANTHER" id="PTHR43792:SF1">
    <property type="entry name" value="N-ACETYLTRANSFERASE DOMAIN-CONTAINING PROTEIN"/>
    <property type="match status" value="1"/>
</dbReference>
<dbReference type="EMBL" id="JBFNXX010000001">
    <property type="protein sequence ID" value="MEW9918380.1"/>
    <property type="molecule type" value="Genomic_DNA"/>
</dbReference>
<dbReference type="Pfam" id="PF13302">
    <property type="entry name" value="Acetyltransf_3"/>
    <property type="match status" value="1"/>
</dbReference>
<dbReference type="EC" id="2.3.-.-" evidence="2"/>
<sequence>MPLSLSIPTLRTERLVLRAPEAADFEHVAAFFADEVRSTGFAGPLDRNEAWRWYASMIGHWALRGYGFWIVDTKDGETVGMVGLWYPDGWPEPELGWVMFAAGEGKGYAFEAAVEARRYAYETLGFRTLSSNIFPGNERSIALAERMGAFHEKTYENVSHGTELVFRHPEPEVAA</sequence>
<protein>
    <submittedName>
        <fullName evidence="2">GNAT family N-acetyltransferase</fullName>
        <ecNumber evidence="2">2.3.-.-</ecNumber>
    </submittedName>
</protein>
<dbReference type="GO" id="GO:0016746">
    <property type="term" value="F:acyltransferase activity"/>
    <property type="evidence" value="ECO:0007669"/>
    <property type="project" value="UniProtKB-KW"/>
</dbReference>
<dbReference type="InterPro" id="IPR051531">
    <property type="entry name" value="N-acetyltransferase"/>
</dbReference>
<dbReference type="RefSeq" id="WP_367876079.1">
    <property type="nucleotide sequence ID" value="NZ_JBFNXX010000001.1"/>
</dbReference>
<evidence type="ECO:0000313" key="3">
    <source>
        <dbReference type="Proteomes" id="UP001556098"/>
    </source>
</evidence>
<reference evidence="2 3" key="1">
    <citation type="submission" date="2024-07" db="EMBL/GenBank/DDBJ databases">
        <title>Marimonas sp.nov., isolated from tidal-flat sediment.</title>
        <authorList>
            <person name="Jayan J.N."/>
            <person name="Lee S.S."/>
        </authorList>
    </citation>
    <scope>NUCLEOTIDE SEQUENCE [LARGE SCALE GENOMIC DNA]</scope>
    <source>
        <strain evidence="2 3">MJW-29</strain>
    </source>
</reference>
<keyword evidence="2" id="KW-0808">Transferase</keyword>
<keyword evidence="3" id="KW-1185">Reference proteome</keyword>
<dbReference type="SUPFAM" id="SSF55729">
    <property type="entry name" value="Acyl-CoA N-acyltransferases (Nat)"/>
    <property type="match status" value="1"/>
</dbReference>